<evidence type="ECO:0000256" key="1">
    <source>
        <dbReference type="SAM" id="MobiDB-lite"/>
    </source>
</evidence>
<dbReference type="eggNOG" id="KOG1804">
    <property type="taxonomic scope" value="Eukaryota"/>
</dbReference>
<reference evidence="3" key="1">
    <citation type="submission" date="2025-08" db="UniProtKB">
        <authorList>
            <consortium name="RefSeq"/>
        </authorList>
    </citation>
    <scope>IDENTIFICATION</scope>
</reference>
<dbReference type="GO" id="GO:0035198">
    <property type="term" value="F:miRNA binding"/>
    <property type="evidence" value="ECO:0007669"/>
    <property type="project" value="InterPro"/>
</dbReference>
<proteinExistence type="predicted"/>
<feature type="compositionally biased region" description="Low complexity" evidence="1">
    <location>
        <begin position="127"/>
        <end position="173"/>
    </location>
</feature>
<dbReference type="RefSeq" id="XP_010249485.1">
    <property type="nucleotide sequence ID" value="XM_010251183.2"/>
</dbReference>
<accession>A0A1U7ZA59</accession>
<dbReference type="OMA" id="ETYFSCP"/>
<name>A0A1U7ZA59_NELNU</name>
<organism evidence="2 3">
    <name type="scientific">Nelumbo nucifera</name>
    <name type="common">Sacred lotus</name>
    <dbReference type="NCBI Taxonomy" id="4432"/>
    <lineage>
        <taxon>Eukaryota</taxon>
        <taxon>Viridiplantae</taxon>
        <taxon>Streptophyta</taxon>
        <taxon>Embryophyta</taxon>
        <taxon>Tracheophyta</taxon>
        <taxon>Spermatophyta</taxon>
        <taxon>Magnoliopsida</taxon>
        <taxon>Proteales</taxon>
        <taxon>Nelumbonaceae</taxon>
        <taxon>Nelumbo</taxon>
    </lineage>
</organism>
<evidence type="ECO:0000313" key="3">
    <source>
        <dbReference type="RefSeq" id="XP_010249485.1"/>
    </source>
</evidence>
<feature type="region of interest" description="Disordered" evidence="1">
    <location>
        <begin position="350"/>
        <end position="372"/>
    </location>
</feature>
<gene>
    <name evidence="3" type="primary">LOC104592041</name>
</gene>
<evidence type="ECO:0000313" key="2">
    <source>
        <dbReference type="Proteomes" id="UP000189703"/>
    </source>
</evidence>
<dbReference type="KEGG" id="nnu:104592041"/>
<keyword evidence="2" id="KW-1185">Reference proteome</keyword>
<dbReference type="Proteomes" id="UP000189703">
    <property type="component" value="Unplaced"/>
</dbReference>
<sequence>MDFFLEILRCLLCCNEDDVNRHHYVTLDRSPSPSLSYFTNTDHTTIRPPSPLSYPSRVINQQRINSSLESSYRVSQVPKNSTSPLTDLPDLHSSKSSSSSFTSPPTSSATTPPSSCKSSPWLPNPLPDSSRPSLSSSKPSQCSSVKPPSSSKPSPSSFEPPQSSSKPPLSSCDPLPPLSKLPSASSGVPPSPSKEHLSSSRPPQFSSRPPLTSSGVLSSPSKLSPCSSGQHHSSSKASPSSSGPPPSSFERPPISSRLTSSPSKSSSFSSGPLQSSTKSLSSSTGPSPTSSLSSTVLPSSKPSSCSSGSLQSFTKSLPSSTGPSPTLSSSSSTVLPSCKPSSCSSGSLQSFTKSLPSSTGPSPTLSSSSSTVLPQISKLPPVFSKSTFSPTPSDLPKQPTKQIWVKKHNIPIYAIPEDFKDLIEKDIVPGVLKKPLSPSTYKDYFAALLYAEDFYVEKWKEKWKDFHLPNVTLKLHKGEIKKKREAIKKKKSDKKIFVEFQIDLDPKHRPFFLSRDYVYVRPSGKEVQFQGIIYAVRQRNLIIAEFGGDFLSQHTWNCKHNVTFELNRFCLKRAHQAVEASYDPFFWSFLFPDEVSKVSIPASLGISSDQNLKLQEILLAQTISRLLSGSRLHLIEGQLSVDPHHDTLSTTGVVIKKLIIQLYQTSPDCRILVSTSRNRACDLLLGSLMKEIPKSHMFRGNATFRGYDDVLDDILPLCSYEEEEELFTWPSVEELQNFKVIISTYITSARLHEHGICAGHFSHIFLVDASSVTEPEAIVSLVNLADNRTCVIVTGALGNCSRFVRSEIGRANGLKVSYFQRLLKREPYQTLNPIYKDSEVHHDSTVDKESIKRMVKISKILGFPFTGGDRGAGEFFTRLVERDHLKATWED</sequence>
<feature type="region of interest" description="Disordered" evidence="1">
    <location>
        <begin position="69"/>
        <end position="336"/>
    </location>
</feature>
<dbReference type="InterPro" id="IPR039691">
    <property type="entry name" value="ZC3H7A/B"/>
</dbReference>
<feature type="compositionally biased region" description="Low complexity" evidence="1">
    <location>
        <begin position="248"/>
        <end position="336"/>
    </location>
</feature>
<dbReference type="OrthoDB" id="6513042at2759"/>
<feature type="region of interest" description="Disordered" evidence="1">
    <location>
        <begin position="36"/>
        <end position="56"/>
    </location>
</feature>
<dbReference type="InParanoid" id="A0A1U7ZA59"/>
<dbReference type="AlphaFoldDB" id="A0A1U7ZA59"/>
<dbReference type="STRING" id="4432.A0A1U7ZA59"/>
<feature type="compositionally biased region" description="Polar residues" evidence="1">
    <location>
        <begin position="69"/>
        <end position="85"/>
    </location>
</feature>
<feature type="compositionally biased region" description="Low complexity" evidence="1">
    <location>
        <begin position="94"/>
        <end position="120"/>
    </location>
</feature>
<protein>
    <submittedName>
        <fullName evidence="3">Uncharacterized protein LOC104592041</fullName>
    </submittedName>
</protein>
<dbReference type="Gene3D" id="3.40.50.300">
    <property type="entry name" value="P-loop containing nucleotide triphosphate hydrolases"/>
    <property type="match status" value="1"/>
</dbReference>
<dbReference type="GeneID" id="104592041"/>
<dbReference type="PANTHER" id="PTHR14928">
    <property type="entry name" value="MICRO-RNA BINDING ZINC FINGER CCCH DOMAIN-CONTAINING PROTEIN 7"/>
    <property type="match status" value="1"/>
</dbReference>
<dbReference type="InterPro" id="IPR027417">
    <property type="entry name" value="P-loop_NTPase"/>
</dbReference>
<dbReference type="PANTHER" id="PTHR14928:SF14">
    <property type="entry name" value="ACETAZOLAMIDE CONFERRING RESISTANCE PROTEIN ZAM"/>
    <property type="match status" value="1"/>
</dbReference>
<feature type="compositionally biased region" description="Low complexity" evidence="1">
    <location>
        <begin position="199"/>
        <end position="241"/>
    </location>
</feature>